<sequence>QELESPDGAEDSGEFSAPGEASSGCPSPSPEVFVVPLEPPPAPPGQQQLSLLQEIGTAWFGKVILGELRGGPGPAQVVLKELRAGAGTPERRRFLAEAEPYRYRKRP</sequence>
<dbReference type="Gene3D" id="3.30.200.20">
    <property type="entry name" value="Phosphorylase Kinase, domain 1"/>
    <property type="match status" value="1"/>
</dbReference>
<dbReference type="GO" id="GO:0004672">
    <property type="term" value="F:protein kinase activity"/>
    <property type="evidence" value="ECO:0007669"/>
    <property type="project" value="TreeGrafter"/>
</dbReference>
<protein>
    <submittedName>
        <fullName evidence="2">LMTK3 kinase</fullName>
    </submittedName>
</protein>
<keyword evidence="2" id="KW-0808">Transferase</keyword>
<feature type="region of interest" description="Disordered" evidence="1">
    <location>
        <begin position="1"/>
        <end position="34"/>
    </location>
</feature>
<keyword evidence="2" id="KW-0418">Kinase</keyword>
<accession>A0A7K7KGH0</accession>
<feature type="compositionally biased region" description="Acidic residues" evidence="1">
    <location>
        <begin position="1"/>
        <end position="13"/>
    </location>
</feature>
<feature type="non-terminal residue" evidence="2">
    <location>
        <position position="1"/>
    </location>
</feature>
<proteinExistence type="predicted"/>
<keyword evidence="3" id="KW-1185">Reference proteome</keyword>
<comment type="caution">
    <text evidence="2">The sequence shown here is derived from an EMBL/GenBank/DDBJ whole genome shotgun (WGS) entry which is preliminary data.</text>
</comment>
<evidence type="ECO:0000313" key="3">
    <source>
        <dbReference type="Proteomes" id="UP000521525"/>
    </source>
</evidence>
<gene>
    <name evidence="2" type="primary">Lmtk3</name>
    <name evidence="2" type="ORF">AGEPHO_R15694</name>
</gene>
<dbReference type="PANTHER" id="PTHR24417">
    <property type="entry name" value="SERINE/THREONINE-PROTEIN KINASE LMTK1"/>
    <property type="match status" value="1"/>
</dbReference>
<evidence type="ECO:0000313" key="2">
    <source>
        <dbReference type="EMBL" id="NWZ17870.1"/>
    </source>
</evidence>
<reference evidence="2 3" key="1">
    <citation type="submission" date="2019-09" db="EMBL/GenBank/DDBJ databases">
        <title>Bird 10,000 Genomes (B10K) Project - Family phase.</title>
        <authorList>
            <person name="Zhang G."/>
        </authorList>
    </citation>
    <scope>NUCLEOTIDE SEQUENCE [LARGE SCALE GENOMIC DNA]</scope>
    <source>
        <strain evidence="2">OUT-0050</strain>
        <tissue evidence="2">Muscle</tissue>
    </source>
</reference>
<feature type="non-terminal residue" evidence="2">
    <location>
        <position position="107"/>
    </location>
</feature>
<dbReference type="EMBL" id="VZSP01039947">
    <property type="protein sequence ID" value="NWZ17870.1"/>
    <property type="molecule type" value="Genomic_DNA"/>
</dbReference>
<dbReference type="PANTHER" id="PTHR24417:SF7">
    <property type="entry name" value="CHROMATIN MODIFICATION-RELATED PROTEIN EAF1"/>
    <property type="match status" value="1"/>
</dbReference>
<name>A0A7K7KGH0_AGEPH</name>
<organism evidence="2 3">
    <name type="scientific">Agelaius phoeniceus</name>
    <name type="common">Red-winged blackbird</name>
    <name type="synonym">Oriolus phoeniceus</name>
    <dbReference type="NCBI Taxonomy" id="39638"/>
    <lineage>
        <taxon>Eukaryota</taxon>
        <taxon>Metazoa</taxon>
        <taxon>Chordata</taxon>
        <taxon>Craniata</taxon>
        <taxon>Vertebrata</taxon>
        <taxon>Euteleostomi</taxon>
        <taxon>Archelosauria</taxon>
        <taxon>Archosauria</taxon>
        <taxon>Dinosauria</taxon>
        <taxon>Saurischia</taxon>
        <taxon>Theropoda</taxon>
        <taxon>Coelurosauria</taxon>
        <taxon>Aves</taxon>
        <taxon>Neognathae</taxon>
        <taxon>Neoaves</taxon>
        <taxon>Telluraves</taxon>
        <taxon>Australaves</taxon>
        <taxon>Passeriformes</taxon>
        <taxon>Passeroidea</taxon>
        <taxon>Icteridae</taxon>
        <taxon>Agelaius</taxon>
    </lineage>
</organism>
<evidence type="ECO:0000256" key="1">
    <source>
        <dbReference type="SAM" id="MobiDB-lite"/>
    </source>
</evidence>
<dbReference type="Proteomes" id="UP000521525">
    <property type="component" value="Unassembled WGS sequence"/>
</dbReference>
<dbReference type="AlphaFoldDB" id="A0A7K7KGH0"/>